<reference evidence="3 4" key="1">
    <citation type="submission" date="2021-03" db="EMBL/GenBank/DDBJ databases">
        <title>Antimicrobial resistance genes in bacteria isolated from Japanese honey, and their potential for conferring macrolide and lincosamide resistance in the American foulbrood pathogen Paenibacillus larvae.</title>
        <authorList>
            <person name="Okamoto M."/>
            <person name="Kumagai M."/>
            <person name="Kanamori H."/>
            <person name="Takamatsu D."/>
        </authorList>
    </citation>
    <scope>NUCLEOTIDE SEQUENCE [LARGE SCALE GENOMIC DNA]</scope>
    <source>
        <strain evidence="3 4">J41TS12</strain>
    </source>
</reference>
<evidence type="ECO:0000259" key="2">
    <source>
        <dbReference type="PROSITE" id="PS51192"/>
    </source>
</evidence>
<protein>
    <submittedName>
        <fullName evidence="3">DEAD/DEAH box helicase</fullName>
    </submittedName>
</protein>
<dbReference type="InterPro" id="IPR027417">
    <property type="entry name" value="P-loop_NTPase"/>
</dbReference>
<dbReference type="SMART" id="SM00491">
    <property type="entry name" value="HELICc2"/>
    <property type="match status" value="1"/>
</dbReference>
<feature type="domain" description="Helicase ATP-binding" evidence="2">
    <location>
        <begin position="49"/>
        <end position="321"/>
    </location>
</feature>
<organism evidence="3 4">
    <name type="scientific">Paenibacillus antibioticophila</name>
    <dbReference type="NCBI Taxonomy" id="1274374"/>
    <lineage>
        <taxon>Bacteria</taxon>
        <taxon>Bacillati</taxon>
        <taxon>Bacillota</taxon>
        <taxon>Bacilli</taxon>
        <taxon>Bacillales</taxon>
        <taxon>Paenibacillaceae</taxon>
        <taxon>Paenibacillus</taxon>
    </lineage>
</organism>
<dbReference type="RefSeq" id="WP_212941357.1">
    <property type="nucleotide sequence ID" value="NZ_BORR01000015.1"/>
</dbReference>
<evidence type="ECO:0000313" key="4">
    <source>
        <dbReference type="Proteomes" id="UP000681162"/>
    </source>
</evidence>
<dbReference type="Proteomes" id="UP000681162">
    <property type="component" value="Unassembled WGS sequence"/>
</dbReference>
<accession>A0A919XYB6</accession>
<sequence length="849" mass="95769">MSLFRNRIRGGNTGGPQKPTDPTEIFKTLIHQEGYDYLRDIQKEFLKLWHGKRNQRDVVGILNTGAGKTLIGQLMLLSKMNEGVGPVVYLCPDKQLVQQAIDQAAIHNIPVVEIEQDPNQAAEFPIEFLNGKAILITTFERMFNGRSIFGVDGYGYRSIQEIGALVIDDAHSCIKKARQQSTILIDRGHNAYAKLYRLFEASIREQGEGALTAIKAGESTVSRLVPYWVWRQHKDTVLKVLQQMYEQDDPVVRYTWGIIGDELSKCQCYISGRQIEITPLQIPVERVPSFFNAKHRFILSATFNNNTDLITELGIDRSSVAEPLEVDNQGDAGERLVIAPKRYFPDLTDEAMRPFIVEYAKKHNVVVIVPNGKKAKAWEKYKPTFVDKDNIVWATQKLKESKGNLMVFLNRYDGVDLAGDSCRILVLDGLPNVHTARERYISVIREGSPFLNAQTAQTIEQGLGRAVRSGSDHCAVFILDNSLLSFIGVDTNRPFFAPATRKQIDFGLKLFGEHTPTSADEAMKEIVGAIDACLSGDPEWRQFHKDMILAAERDDKSETSHLLDIAETEHSALLKYRDDFNEDACGVIRDMLNTQKDHLSKVDEAYYMQMGATLLDEVNPVGAADMQVKARSLFSKVLKPQHHTYSKLTKVKGKQADLLVKWLKQFSNGTDVIIAIETLYSDLIYSPDVDSFAFEKSVHKIGEFLGFTSQMPEEDEGDGPDNLWRLENGVNLIIEAKNNSTNDRVSRSEIEQLLHSIQWHNDKYGSEQQYIPIMMHKGSKSFENAHPSEDSRVMSESLLKQFKDALSKLAKALSQKSPQEWTVAEVQGLLASYGLLYNQIIDKYTAPLR</sequence>
<evidence type="ECO:0000256" key="1">
    <source>
        <dbReference type="SAM" id="MobiDB-lite"/>
    </source>
</evidence>
<dbReference type="InterPro" id="IPR006555">
    <property type="entry name" value="ATP-dep_Helicase_C"/>
</dbReference>
<dbReference type="SUPFAM" id="SSF52540">
    <property type="entry name" value="P-loop containing nucleoside triphosphate hydrolases"/>
    <property type="match status" value="2"/>
</dbReference>
<comment type="caution">
    <text evidence="3">The sequence shown here is derived from an EMBL/GenBank/DDBJ whole genome shotgun (WGS) entry which is preliminary data.</text>
</comment>
<dbReference type="GO" id="GO:0006139">
    <property type="term" value="P:nucleobase-containing compound metabolic process"/>
    <property type="evidence" value="ECO:0007669"/>
    <property type="project" value="InterPro"/>
</dbReference>
<feature type="region of interest" description="Disordered" evidence="1">
    <location>
        <begin position="1"/>
        <end position="22"/>
    </location>
</feature>
<keyword evidence="3" id="KW-0347">Helicase</keyword>
<dbReference type="InterPro" id="IPR014001">
    <property type="entry name" value="Helicase_ATP-bd"/>
</dbReference>
<dbReference type="AlphaFoldDB" id="A0A919XYB6"/>
<dbReference type="Gene3D" id="3.40.50.300">
    <property type="entry name" value="P-loop containing nucleotide triphosphate hydrolases"/>
    <property type="match status" value="2"/>
</dbReference>
<name>A0A919XYB6_9BACL</name>
<dbReference type="Pfam" id="PF13307">
    <property type="entry name" value="Helicase_C_2"/>
    <property type="match status" value="1"/>
</dbReference>
<dbReference type="GO" id="GO:0003676">
    <property type="term" value="F:nucleic acid binding"/>
    <property type="evidence" value="ECO:0007669"/>
    <property type="project" value="InterPro"/>
</dbReference>
<dbReference type="PROSITE" id="PS51192">
    <property type="entry name" value="HELICASE_ATP_BIND_1"/>
    <property type="match status" value="1"/>
</dbReference>
<dbReference type="InterPro" id="IPR011545">
    <property type="entry name" value="DEAD/DEAH_box_helicase_dom"/>
</dbReference>
<dbReference type="EMBL" id="BORR01000015">
    <property type="protein sequence ID" value="GIO38842.1"/>
    <property type="molecule type" value="Genomic_DNA"/>
</dbReference>
<dbReference type="GO" id="GO:0005524">
    <property type="term" value="F:ATP binding"/>
    <property type="evidence" value="ECO:0007669"/>
    <property type="project" value="InterPro"/>
</dbReference>
<keyword evidence="3" id="KW-0547">Nucleotide-binding</keyword>
<keyword evidence="3" id="KW-0067">ATP-binding</keyword>
<keyword evidence="3" id="KW-0378">Hydrolase</keyword>
<dbReference type="GO" id="GO:0004386">
    <property type="term" value="F:helicase activity"/>
    <property type="evidence" value="ECO:0007669"/>
    <property type="project" value="UniProtKB-KW"/>
</dbReference>
<gene>
    <name evidence="3" type="ORF">J41TS12_37030</name>
</gene>
<proteinExistence type="predicted"/>
<dbReference type="SMART" id="SM00487">
    <property type="entry name" value="DEXDc"/>
    <property type="match status" value="1"/>
</dbReference>
<keyword evidence="4" id="KW-1185">Reference proteome</keyword>
<dbReference type="GO" id="GO:0016818">
    <property type="term" value="F:hydrolase activity, acting on acid anhydrides, in phosphorus-containing anhydrides"/>
    <property type="evidence" value="ECO:0007669"/>
    <property type="project" value="InterPro"/>
</dbReference>
<evidence type="ECO:0000313" key="3">
    <source>
        <dbReference type="EMBL" id="GIO38842.1"/>
    </source>
</evidence>
<dbReference type="Pfam" id="PF00270">
    <property type="entry name" value="DEAD"/>
    <property type="match status" value="1"/>
</dbReference>